<gene>
    <name evidence="1" type="ORF">SI8410_14018904</name>
</gene>
<dbReference type="AlphaFoldDB" id="A0A7I8LEV6"/>
<sequence>MLGTSMGTFAQDNGKMKIILRSTEDVNRRHMWLNERGRRWLSGRGWWRGWATVMMTLERSHNKCGGRMKSIKIHPNIKLLAIALEHQEIRATIFNEGLQATIVCLEREIALL</sequence>
<accession>A0A7I8LEV6</accession>
<proteinExistence type="predicted"/>
<organism evidence="1 2">
    <name type="scientific">Spirodela intermedia</name>
    <name type="common">Intermediate duckweed</name>
    <dbReference type="NCBI Taxonomy" id="51605"/>
    <lineage>
        <taxon>Eukaryota</taxon>
        <taxon>Viridiplantae</taxon>
        <taxon>Streptophyta</taxon>
        <taxon>Embryophyta</taxon>
        <taxon>Tracheophyta</taxon>
        <taxon>Spermatophyta</taxon>
        <taxon>Magnoliopsida</taxon>
        <taxon>Liliopsida</taxon>
        <taxon>Araceae</taxon>
        <taxon>Lemnoideae</taxon>
        <taxon>Spirodela</taxon>
    </lineage>
</organism>
<name>A0A7I8LEV6_SPIIN</name>
<evidence type="ECO:0000313" key="2">
    <source>
        <dbReference type="Proteomes" id="UP000663760"/>
    </source>
</evidence>
<protein>
    <submittedName>
        <fullName evidence="1">Uncharacterized protein</fullName>
    </submittedName>
</protein>
<keyword evidence="2" id="KW-1185">Reference proteome</keyword>
<dbReference type="EMBL" id="LR746277">
    <property type="protein sequence ID" value="CAA7408226.1"/>
    <property type="molecule type" value="Genomic_DNA"/>
</dbReference>
<dbReference type="Proteomes" id="UP000663760">
    <property type="component" value="Chromosome 14"/>
</dbReference>
<evidence type="ECO:0000313" key="1">
    <source>
        <dbReference type="EMBL" id="CAA7408226.1"/>
    </source>
</evidence>
<reference evidence="1" key="1">
    <citation type="submission" date="2020-02" db="EMBL/GenBank/DDBJ databases">
        <authorList>
            <person name="Scholz U."/>
            <person name="Mascher M."/>
            <person name="Fiebig A."/>
        </authorList>
    </citation>
    <scope>NUCLEOTIDE SEQUENCE</scope>
</reference>